<dbReference type="KEGG" id="dee:HQN60_13110"/>
<gene>
    <name evidence="4" type="ORF">HQN60_13110</name>
</gene>
<dbReference type="SUPFAM" id="SSF48657">
    <property type="entry name" value="FinO-like"/>
    <property type="match status" value="1"/>
</dbReference>
<dbReference type="GO" id="GO:0034057">
    <property type="term" value="F:RNA strand-exchange activity"/>
    <property type="evidence" value="ECO:0007669"/>
    <property type="project" value="InterPro"/>
</dbReference>
<dbReference type="GO" id="GO:0010608">
    <property type="term" value="P:post-transcriptional regulation of gene expression"/>
    <property type="evidence" value="ECO:0007669"/>
    <property type="project" value="InterPro"/>
</dbReference>
<accession>A0A8G1LZA2</accession>
<evidence type="ECO:0000256" key="2">
    <source>
        <dbReference type="ARBA" id="ARBA00022884"/>
    </source>
</evidence>
<dbReference type="GO" id="GO:0005829">
    <property type="term" value="C:cytosol"/>
    <property type="evidence" value="ECO:0007669"/>
    <property type="project" value="TreeGrafter"/>
</dbReference>
<dbReference type="AlphaFoldDB" id="A0A6M8SQM8"/>
<dbReference type="InterPro" id="IPR036442">
    <property type="entry name" value="ProQ/FinO_sf"/>
</dbReference>
<dbReference type="GO" id="GO:0033592">
    <property type="term" value="F:RNA strand annealing activity"/>
    <property type="evidence" value="ECO:0007669"/>
    <property type="project" value="InterPro"/>
</dbReference>
<protein>
    <submittedName>
        <fullName evidence="4">ProQ/FinO family protein</fullName>
    </submittedName>
</protein>
<name>A0A6M8SQM8_9NEIS</name>
<dbReference type="PANTHER" id="PTHR38106">
    <property type="entry name" value="RNA CHAPERONE PROQ"/>
    <property type="match status" value="1"/>
</dbReference>
<evidence type="ECO:0000313" key="5">
    <source>
        <dbReference type="Proteomes" id="UP000504844"/>
    </source>
</evidence>
<dbReference type="PANTHER" id="PTHR38106:SF1">
    <property type="entry name" value="RNA CHAPERONE PROQ"/>
    <property type="match status" value="1"/>
</dbReference>
<evidence type="ECO:0000313" key="4">
    <source>
        <dbReference type="EMBL" id="QKJ67572.1"/>
    </source>
</evidence>
<dbReference type="Pfam" id="PF04352">
    <property type="entry name" value="ProQ"/>
    <property type="match status" value="1"/>
</dbReference>
<dbReference type="Proteomes" id="UP000504844">
    <property type="component" value="Chromosome"/>
</dbReference>
<keyword evidence="1" id="KW-0963">Cytoplasm</keyword>
<accession>A0A6M8SQM8</accession>
<reference evidence="4 5" key="1">
    <citation type="submission" date="2020-05" db="EMBL/GenBank/DDBJ databases">
        <title>Complete genome sequence of Deefgea sp. D17.</title>
        <authorList>
            <person name="Bae J.-W."/>
            <person name="Han J.E."/>
        </authorList>
    </citation>
    <scope>NUCLEOTIDE SEQUENCE [LARGE SCALE GENOMIC DNA]</scope>
    <source>
        <strain evidence="4 5">D17</strain>
    </source>
</reference>
<keyword evidence="5" id="KW-1185">Reference proteome</keyword>
<sequence length="141" mass="15762">MTTADSQPASPISAPALLRELQKNSPVFRDCLPLAIGVDKQLFAARPELSHRVLRQALAMHTRSLRYLKAMQVAKVRFNLDGSQADEVTEEQRVFAANSLHEYFKKAATQRKEKEAAEAAKVAEAQKLEKLNQLAAKFSRD</sequence>
<dbReference type="InterPro" id="IPR016103">
    <property type="entry name" value="ProQ/FinO"/>
</dbReference>
<organism evidence="4 5">
    <name type="scientific">Deefgea piscis</name>
    <dbReference type="NCBI Taxonomy" id="2739061"/>
    <lineage>
        <taxon>Bacteria</taxon>
        <taxon>Pseudomonadati</taxon>
        <taxon>Pseudomonadota</taxon>
        <taxon>Betaproteobacteria</taxon>
        <taxon>Neisseriales</taxon>
        <taxon>Chitinibacteraceae</taxon>
        <taxon>Deefgea</taxon>
    </lineage>
</organism>
<dbReference type="InterPro" id="IPR023529">
    <property type="entry name" value="ProQ"/>
</dbReference>
<keyword evidence="2" id="KW-0694">RNA-binding</keyword>
<keyword evidence="3" id="KW-0143">Chaperone</keyword>
<evidence type="ECO:0000256" key="3">
    <source>
        <dbReference type="ARBA" id="ARBA00023186"/>
    </source>
</evidence>
<dbReference type="EMBL" id="CP054143">
    <property type="protein sequence ID" value="QKJ67572.1"/>
    <property type="molecule type" value="Genomic_DNA"/>
</dbReference>
<dbReference type="RefSeq" id="WP_173534074.1">
    <property type="nucleotide sequence ID" value="NZ_CP054143.1"/>
</dbReference>
<dbReference type="SMART" id="SM00945">
    <property type="entry name" value="ProQ"/>
    <property type="match status" value="1"/>
</dbReference>
<evidence type="ECO:0000256" key="1">
    <source>
        <dbReference type="ARBA" id="ARBA00022490"/>
    </source>
</evidence>
<dbReference type="Gene3D" id="1.10.1710.10">
    <property type="entry name" value="ProQ/FinO domain"/>
    <property type="match status" value="1"/>
</dbReference>
<proteinExistence type="predicted"/>